<evidence type="ECO:0000313" key="4">
    <source>
        <dbReference type="Proteomes" id="UP000029629"/>
    </source>
</evidence>
<accession>A0A095Z0Y0</accession>
<sequence>MEVISFEDLSKNLAEILDKVNEDRIPVLITRQNGEPAVLISLKHFNAFEETSYLLSSPKNSERLRKSLDNAKSSNSNLRS</sequence>
<dbReference type="AlphaFoldDB" id="A0A095Z0Y0"/>
<reference evidence="3 4" key="1">
    <citation type="submission" date="2014-07" db="EMBL/GenBank/DDBJ databases">
        <authorList>
            <person name="McCorrison J."/>
            <person name="Sanka R."/>
            <person name="Torralba M."/>
            <person name="Gillis M."/>
            <person name="Haft D.H."/>
            <person name="Methe B."/>
            <person name="Sutton G."/>
            <person name="Nelson K.E."/>
        </authorList>
    </citation>
    <scope>NUCLEOTIDE SEQUENCE [LARGE SCALE GENOMIC DNA]</scope>
    <source>
        <strain evidence="3 4">DNF00040</strain>
    </source>
</reference>
<comment type="caution">
    <text evidence="3">The sequence shown here is derived from an EMBL/GenBank/DDBJ whole genome shotgun (WGS) entry which is preliminary data.</text>
</comment>
<dbReference type="SUPFAM" id="SSF143120">
    <property type="entry name" value="YefM-like"/>
    <property type="match status" value="1"/>
</dbReference>
<dbReference type="PANTHER" id="PTHR33713">
    <property type="entry name" value="ANTITOXIN YAFN-RELATED"/>
    <property type="match status" value="1"/>
</dbReference>
<evidence type="ECO:0000313" key="3">
    <source>
        <dbReference type="EMBL" id="KGF28310.1"/>
    </source>
</evidence>
<dbReference type="eggNOG" id="COG2161">
    <property type="taxonomic scope" value="Bacteria"/>
</dbReference>
<dbReference type="Proteomes" id="UP000029629">
    <property type="component" value="Unassembled WGS sequence"/>
</dbReference>
<dbReference type="InterPro" id="IPR051405">
    <property type="entry name" value="phD/YefM_antitoxin"/>
</dbReference>
<dbReference type="InterPro" id="IPR036165">
    <property type="entry name" value="YefM-like_sf"/>
</dbReference>
<protein>
    <recommendedName>
        <fullName evidence="2">Antitoxin</fullName>
    </recommendedName>
</protein>
<dbReference type="NCBIfam" id="TIGR01552">
    <property type="entry name" value="phd_fam"/>
    <property type="match status" value="1"/>
</dbReference>
<comment type="function">
    <text evidence="2">Antitoxin component of a type II toxin-antitoxin (TA) system.</text>
</comment>
<comment type="similarity">
    <text evidence="1 2">Belongs to the phD/YefM antitoxin family.</text>
</comment>
<dbReference type="Gene3D" id="6.10.250.330">
    <property type="match status" value="1"/>
</dbReference>
<name>A0A095Z0Y0_9BURK</name>
<dbReference type="Pfam" id="PF02604">
    <property type="entry name" value="PhdYeFM_antitox"/>
    <property type="match status" value="1"/>
</dbReference>
<keyword evidence="4" id="KW-1185">Reference proteome</keyword>
<dbReference type="PANTHER" id="PTHR33713:SF6">
    <property type="entry name" value="ANTITOXIN YEFM"/>
    <property type="match status" value="1"/>
</dbReference>
<gene>
    <name evidence="3" type="ORF">HMPREF2130_09475</name>
</gene>
<dbReference type="EMBL" id="JRNI01000053">
    <property type="protein sequence ID" value="KGF28310.1"/>
    <property type="molecule type" value="Genomic_DNA"/>
</dbReference>
<organism evidence="3 4">
    <name type="scientific">Oligella urethralis DNF00040</name>
    <dbReference type="NCBI Taxonomy" id="1401065"/>
    <lineage>
        <taxon>Bacteria</taxon>
        <taxon>Pseudomonadati</taxon>
        <taxon>Pseudomonadota</taxon>
        <taxon>Betaproteobacteria</taxon>
        <taxon>Burkholderiales</taxon>
        <taxon>Alcaligenaceae</taxon>
        <taxon>Oligella</taxon>
    </lineage>
</organism>
<dbReference type="Gene3D" id="3.40.1620.10">
    <property type="entry name" value="YefM-like domain"/>
    <property type="match status" value="1"/>
</dbReference>
<evidence type="ECO:0000256" key="1">
    <source>
        <dbReference type="ARBA" id="ARBA00009981"/>
    </source>
</evidence>
<evidence type="ECO:0000256" key="2">
    <source>
        <dbReference type="RuleBase" id="RU362080"/>
    </source>
</evidence>
<dbReference type="InterPro" id="IPR006442">
    <property type="entry name" value="Antitoxin_Phd/YefM"/>
</dbReference>
<proteinExistence type="inferred from homology"/>
<dbReference type="OrthoDB" id="9802003at2"/>
<dbReference type="RefSeq" id="WP_036560351.1">
    <property type="nucleotide sequence ID" value="NZ_JRNI01000053.1"/>
</dbReference>